<keyword evidence="7" id="KW-1185">Reference proteome</keyword>
<feature type="domain" description="Reverse transcriptase Ty1/copia-type" evidence="4">
    <location>
        <begin position="259"/>
        <end position="320"/>
    </location>
</feature>
<feature type="domain" description="Retroviral polymerase SH3-like" evidence="5">
    <location>
        <begin position="66"/>
        <end position="101"/>
    </location>
</feature>
<evidence type="ECO:0000313" key="7">
    <source>
        <dbReference type="Proteomes" id="UP001151760"/>
    </source>
</evidence>
<comment type="caution">
    <text evidence="6">The sequence shown here is derived from an EMBL/GenBank/DDBJ whole genome shotgun (WGS) entry which is preliminary data.</text>
</comment>
<dbReference type="EMBL" id="BQNB010021736">
    <property type="protein sequence ID" value="GJU09533.1"/>
    <property type="molecule type" value="Genomic_DNA"/>
</dbReference>
<proteinExistence type="predicted"/>
<keyword evidence="1" id="KW-0479">Metal-binding</keyword>
<keyword evidence="2" id="KW-0378">Hydrolase</keyword>
<evidence type="ECO:0000256" key="3">
    <source>
        <dbReference type="SAM" id="MobiDB-lite"/>
    </source>
</evidence>
<dbReference type="Proteomes" id="UP001151760">
    <property type="component" value="Unassembled WGS sequence"/>
</dbReference>
<dbReference type="InterPro" id="IPR057670">
    <property type="entry name" value="SH3_retrovirus"/>
</dbReference>
<reference evidence="6" key="1">
    <citation type="journal article" date="2022" name="Int. J. Mol. Sci.">
        <title>Draft Genome of Tanacetum Coccineum: Genomic Comparison of Closely Related Tanacetum-Family Plants.</title>
        <authorList>
            <person name="Yamashiro T."/>
            <person name="Shiraishi A."/>
            <person name="Nakayama K."/>
            <person name="Satake H."/>
        </authorList>
    </citation>
    <scope>NUCLEOTIDE SEQUENCE</scope>
</reference>
<organism evidence="6 7">
    <name type="scientific">Tanacetum coccineum</name>
    <dbReference type="NCBI Taxonomy" id="301880"/>
    <lineage>
        <taxon>Eukaryota</taxon>
        <taxon>Viridiplantae</taxon>
        <taxon>Streptophyta</taxon>
        <taxon>Embryophyta</taxon>
        <taxon>Tracheophyta</taxon>
        <taxon>Spermatophyta</taxon>
        <taxon>Magnoliopsida</taxon>
        <taxon>eudicotyledons</taxon>
        <taxon>Gunneridae</taxon>
        <taxon>Pentapetalae</taxon>
        <taxon>asterids</taxon>
        <taxon>campanulids</taxon>
        <taxon>Asterales</taxon>
        <taxon>Asteraceae</taxon>
        <taxon>Asteroideae</taxon>
        <taxon>Anthemideae</taxon>
        <taxon>Anthemidinae</taxon>
        <taxon>Tanacetum</taxon>
    </lineage>
</organism>
<name>A0ABQ5JAJ1_9ASTR</name>
<dbReference type="InterPro" id="IPR039537">
    <property type="entry name" value="Retrotran_Ty1/copia-like"/>
</dbReference>
<dbReference type="Pfam" id="PF07727">
    <property type="entry name" value="RVT_2"/>
    <property type="match status" value="1"/>
</dbReference>
<evidence type="ECO:0000256" key="2">
    <source>
        <dbReference type="ARBA" id="ARBA00022801"/>
    </source>
</evidence>
<accession>A0ABQ5JAJ1</accession>
<reference evidence="6" key="2">
    <citation type="submission" date="2022-01" db="EMBL/GenBank/DDBJ databases">
        <authorList>
            <person name="Yamashiro T."/>
            <person name="Shiraishi A."/>
            <person name="Satake H."/>
            <person name="Nakayama K."/>
        </authorList>
    </citation>
    <scope>NUCLEOTIDE SEQUENCE</scope>
</reference>
<dbReference type="PANTHER" id="PTHR42648:SF32">
    <property type="entry name" value="RIBONUCLEASE H-LIKE DOMAIN, GAG-PRE-INTEGRASE DOMAIN PROTEIN-RELATED"/>
    <property type="match status" value="1"/>
</dbReference>
<dbReference type="InterPro" id="IPR013103">
    <property type="entry name" value="RVT_2"/>
</dbReference>
<sequence length="320" mass="36649">MKSTPLSLLMSTQGTPRNSILVNFYDEKVISQNFSSPYTPEQNGVAERKKQNPHRSCKNNAFRIFYIHNHKDHLGKFDEKADDGYLLGYSLVSKAFRVFNTRFQPPSSPCHSVRQLAQLPEINMLKRVNTKYYYPKLMNHIRDIKEILGESSPREEDTSVQNTIPISNPPLPIPPVATPAPQDIWSQDKYIDLVNIIGNLGSRMLTRAMAKELGAASAHECLFVDFLFEEEPKKVFDALQHLGWVDAMQYELNQFDRAKVWTLVPAPYGKTIIGSKWVFRNKRDETGIVIKNKARLVAQDYNLQEGIDYDETFAPVARLE</sequence>
<evidence type="ECO:0000259" key="5">
    <source>
        <dbReference type="Pfam" id="PF25597"/>
    </source>
</evidence>
<evidence type="ECO:0000259" key="4">
    <source>
        <dbReference type="Pfam" id="PF07727"/>
    </source>
</evidence>
<dbReference type="PANTHER" id="PTHR42648">
    <property type="entry name" value="TRANSPOSASE, PUTATIVE-RELATED"/>
    <property type="match status" value="1"/>
</dbReference>
<evidence type="ECO:0000256" key="1">
    <source>
        <dbReference type="ARBA" id="ARBA00022723"/>
    </source>
</evidence>
<feature type="region of interest" description="Disordered" evidence="3">
    <location>
        <begin position="152"/>
        <end position="172"/>
    </location>
</feature>
<dbReference type="Pfam" id="PF25597">
    <property type="entry name" value="SH3_retrovirus"/>
    <property type="match status" value="1"/>
</dbReference>
<gene>
    <name evidence="6" type="ORF">Tco_1131929</name>
</gene>
<protein>
    <submittedName>
        <fullName evidence="6">Retrovirus-related pol polyprotein from transposon TNT 1-94</fullName>
    </submittedName>
</protein>
<evidence type="ECO:0000313" key="6">
    <source>
        <dbReference type="EMBL" id="GJU09533.1"/>
    </source>
</evidence>
<feature type="region of interest" description="Disordered" evidence="3">
    <location>
        <begin position="35"/>
        <end position="54"/>
    </location>
</feature>